<evidence type="ECO:0000313" key="1">
    <source>
        <dbReference type="EMBL" id="TPP65137.1"/>
    </source>
</evidence>
<organism evidence="1 2">
    <name type="scientific">Fasciola gigantica</name>
    <name type="common">Giant liver fluke</name>
    <dbReference type="NCBI Taxonomy" id="46835"/>
    <lineage>
        <taxon>Eukaryota</taxon>
        <taxon>Metazoa</taxon>
        <taxon>Spiralia</taxon>
        <taxon>Lophotrochozoa</taxon>
        <taxon>Platyhelminthes</taxon>
        <taxon>Trematoda</taxon>
        <taxon>Digenea</taxon>
        <taxon>Plagiorchiida</taxon>
        <taxon>Echinostomata</taxon>
        <taxon>Echinostomatoidea</taxon>
        <taxon>Fasciolidae</taxon>
        <taxon>Fasciola</taxon>
    </lineage>
</organism>
<dbReference type="Proteomes" id="UP000316759">
    <property type="component" value="Unassembled WGS sequence"/>
</dbReference>
<gene>
    <name evidence="1" type="ORF">FGIG_00473</name>
</gene>
<dbReference type="AlphaFoldDB" id="A0A504Z3N9"/>
<accession>A0A504Z3N9</accession>
<name>A0A504Z3N9_FASGI</name>
<proteinExistence type="predicted"/>
<evidence type="ECO:0000313" key="2">
    <source>
        <dbReference type="Proteomes" id="UP000316759"/>
    </source>
</evidence>
<reference evidence="1 2" key="1">
    <citation type="submission" date="2019-04" db="EMBL/GenBank/DDBJ databases">
        <title>Annotation for the trematode Fasciola gigantica.</title>
        <authorList>
            <person name="Choi Y.-J."/>
        </authorList>
    </citation>
    <scope>NUCLEOTIDE SEQUENCE [LARGE SCALE GENOMIC DNA]</scope>
    <source>
        <strain evidence="1">Uganda_cow_1</strain>
    </source>
</reference>
<keyword evidence="2" id="KW-1185">Reference proteome</keyword>
<protein>
    <submittedName>
        <fullName evidence="1">Uncharacterized protein</fullName>
    </submittedName>
</protein>
<dbReference type="EMBL" id="SUNJ01003580">
    <property type="protein sequence ID" value="TPP65137.1"/>
    <property type="molecule type" value="Genomic_DNA"/>
</dbReference>
<sequence length="58" mass="6896">MGLPSKRTNKYYSENDKTRKQAAMFYPPRSTFRLLVTIMFGSHQCVCSINQCRGYRWK</sequence>
<comment type="caution">
    <text evidence="1">The sequence shown here is derived from an EMBL/GenBank/DDBJ whole genome shotgun (WGS) entry which is preliminary data.</text>
</comment>